<evidence type="ECO:0000256" key="1">
    <source>
        <dbReference type="ARBA" id="ARBA00004651"/>
    </source>
</evidence>
<feature type="transmembrane region" description="Helical" evidence="6">
    <location>
        <begin position="378"/>
        <end position="403"/>
    </location>
</feature>
<feature type="transmembrane region" description="Helical" evidence="6">
    <location>
        <begin position="74"/>
        <end position="93"/>
    </location>
</feature>
<dbReference type="GO" id="GO:0022857">
    <property type="term" value="F:transmembrane transporter activity"/>
    <property type="evidence" value="ECO:0007669"/>
    <property type="project" value="InterPro"/>
</dbReference>
<feature type="transmembrane region" description="Helical" evidence="6">
    <location>
        <begin position="313"/>
        <end position="337"/>
    </location>
</feature>
<accession>A0A1H8RD39</accession>
<dbReference type="STRING" id="872970.SAMN04488134_11042"/>
<dbReference type="InterPro" id="IPR020846">
    <property type="entry name" value="MFS_dom"/>
</dbReference>
<organism evidence="8 9">
    <name type="scientific">Amphibacillus marinus</name>
    <dbReference type="NCBI Taxonomy" id="872970"/>
    <lineage>
        <taxon>Bacteria</taxon>
        <taxon>Bacillati</taxon>
        <taxon>Bacillota</taxon>
        <taxon>Bacilli</taxon>
        <taxon>Bacillales</taxon>
        <taxon>Bacillaceae</taxon>
        <taxon>Amphibacillus</taxon>
    </lineage>
</organism>
<feature type="transmembrane region" description="Helical" evidence="6">
    <location>
        <begin position="138"/>
        <end position="160"/>
    </location>
</feature>
<name>A0A1H8RD39_9BACI</name>
<feature type="transmembrane region" description="Helical" evidence="6">
    <location>
        <begin position="349"/>
        <end position="372"/>
    </location>
</feature>
<protein>
    <submittedName>
        <fullName evidence="8">MFS transporter, OFA family, oxalate/formate antiporter</fullName>
    </submittedName>
</protein>
<evidence type="ECO:0000256" key="3">
    <source>
        <dbReference type="ARBA" id="ARBA00022692"/>
    </source>
</evidence>
<keyword evidence="2" id="KW-0813">Transport</keyword>
<dbReference type="SUPFAM" id="SSF103473">
    <property type="entry name" value="MFS general substrate transporter"/>
    <property type="match status" value="1"/>
</dbReference>
<keyword evidence="9" id="KW-1185">Reference proteome</keyword>
<evidence type="ECO:0000313" key="9">
    <source>
        <dbReference type="Proteomes" id="UP000199300"/>
    </source>
</evidence>
<feature type="transmembrane region" description="Helical" evidence="6">
    <location>
        <begin position="166"/>
        <end position="184"/>
    </location>
</feature>
<dbReference type="InterPro" id="IPR036259">
    <property type="entry name" value="MFS_trans_sf"/>
</dbReference>
<evidence type="ECO:0000313" key="8">
    <source>
        <dbReference type="EMBL" id="SEO64177.1"/>
    </source>
</evidence>
<feature type="transmembrane region" description="Helical" evidence="6">
    <location>
        <begin position="99"/>
        <end position="117"/>
    </location>
</feature>
<feature type="transmembrane region" description="Helical" evidence="6">
    <location>
        <begin position="227"/>
        <end position="249"/>
    </location>
</feature>
<feature type="transmembrane region" description="Helical" evidence="6">
    <location>
        <begin position="261"/>
        <end position="279"/>
    </location>
</feature>
<dbReference type="OrthoDB" id="9793415at2"/>
<dbReference type="InterPro" id="IPR050327">
    <property type="entry name" value="Proton-linked_MCT"/>
</dbReference>
<keyword evidence="4 6" id="KW-1133">Transmembrane helix</keyword>
<evidence type="ECO:0000256" key="5">
    <source>
        <dbReference type="ARBA" id="ARBA00023136"/>
    </source>
</evidence>
<dbReference type="Proteomes" id="UP000199300">
    <property type="component" value="Unassembled WGS sequence"/>
</dbReference>
<dbReference type="AlphaFoldDB" id="A0A1H8RD39"/>
<sequence>MKKNRWLIALSAIAIHLSIGSVYAYSVLKLPMFEKLGWSDKTVTVAFTIAIALLGTSAASFGKYIEKWGPRKSATIAAILFGLGQLITGFSVYTQSISLFYLGYGVIGGMGLGLGYISPVSTLVKWFPDRRGLATGMAVMGFGAGSLIAAPFITYLINIVGLSNTFFVLAAIYFSLMLIGASYISKPPEDWMSSFKNAQEGKKSKPCQISLRQINAKQALRTREFQLLWVMMFINISTGIMLISTAAPFAQYKAGMTATEAAAMVGIMGLFNGGGRIVWSAFSDTLGRSNVFMMFFGAQFILILALPNVTNALLLQVMIFIIISMYGGSFALLPAFISDLFGTIQLGAIHGLLLTAWSCAGVFGPLLVAFVYDTTGSYSIAFYIFATLIAIAFIISVLMKVVIREATNKKQQHAS</sequence>
<dbReference type="InterPro" id="IPR011701">
    <property type="entry name" value="MFS"/>
</dbReference>
<dbReference type="Pfam" id="PF07690">
    <property type="entry name" value="MFS_1"/>
    <property type="match status" value="1"/>
</dbReference>
<evidence type="ECO:0000259" key="7">
    <source>
        <dbReference type="PROSITE" id="PS50850"/>
    </source>
</evidence>
<dbReference type="CDD" id="cd17353">
    <property type="entry name" value="MFS_OFA_like"/>
    <property type="match status" value="1"/>
</dbReference>
<keyword evidence="3 6" id="KW-0812">Transmembrane</keyword>
<reference evidence="8 9" key="1">
    <citation type="submission" date="2016-10" db="EMBL/GenBank/DDBJ databases">
        <authorList>
            <person name="de Groot N.N."/>
        </authorList>
    </citation>
    <scope>NUCLEOTIDE SEQUENCE [LARGE SCALE GENOMIC DNA]</scope>
    <source>
        <strain evidence="8 9">CGMCC 1.10434</strain>
    </source>
</reference>
<dbReference type="PANTHER" id="PTHR11360:SF317">
    <property type="entry name" value="MAJOR FACILITATOR SUPERFAMILY (MFS) PROFILE DOMAIN-CONTAINING PROTEIN-RELATED"/>
    <property type="match status" value="1"/>
</dbReference>
<dbReference type="GO" id="GO:0005886">
    <property type="term" value="C:plasma membrane"/>
    <property type="evidence" value="ECO:0007669"/>
    <property type="project" value="UniProtKB-SubCell"/>
</dbReference>
<proteinExistence type="predicted"/>
<evidence type="ECO:0000256" key="2">
    <source>
        <dbReference type="ARBA" id="ARBA00022448"/>
    </source>
</evidence>
<feature type="transmembrane region" description="Helical" evidence="6">
    <location>
        <begin position="43"/>
        <end position="62"/>
    </location>
</feature>
<keyword evidence="5 6" id="KW-0472">Membrane</keyword>
<dbReference type="RefSeq" id="WP_091499119.1">
    <property type="nucleotide sequence ID" value="NZ_FODJ01000010.1"/>
</dbReference>
<feature type="transmembrane region" description="Helical" evidence="6">
    <location>
        <begin position="291"/>
        <end position="307"/>
    </location>
</feature>
<evidence type="ECO:0000256" key="6">
    <source>
        <dbReference type="SAM" id="Phobius"/>
    </source>
</evidence>
<dbReference type="PROSITE" id="PS50850">
    <property type="entry name" value="MFS"/>
    <property type="match status" value="1"/>
</dbReference>
<comment type="subcellular location">
    <subcellularLocation>
        <location evidence="1">Cell membrane</location>
        <topology evidence="1">Multi-pass membrane protein</topology>
    </subcellularLocation>
</comment>
<gene>
    <name evidence="8" type="ORF">SAMN04488134_11042</name>
</gene>
<dbReference type="EMBL" id="FODJ01000010">
    <property type="protein sequence ID" value="SEO64177.1"/>
    <property type="molecule type" value="Genomic_DNA"/>
</dbReference>
<evidence type="ECO:0000256" key="4">
    <source>
        <dbReference type="ARBA" id="ARBA00022989"/>
    </source>
</evidence>
<dbReference type="Gene3D" id="1.20.1250.20">
    <property type="entry name" value="MFS general substrate transporter like domains"/>
    <property type="match status" value="2"/>
</dbReference>
<dbReference type="PANTHER" id="PTHR11360">
    <property type="entry name" value="MONOCARBOXYLATE TRANSPORTER"/>
    <property type="match status" value="1"/>
</dbReference>
<feature type="domain" description="Major facilitator superfamily (MFS) profile" evidence="7">
    <location>
        <begin position="4"/>
        <end position="404"/>
    </location>
</feature>